<dbReference type="EMBL" id="RZGX01000001">
    <property type="protein sequence ID" value="RUR26560.1"/>
    <property type="molecule type" value="Genomic_DNA"/>
</dbReference>
<evidence type="ECO:0000256" key="1">
    <source>
        <dbReference type="SAM" id="MobiDB-lite"/>
    </source>
</evidence>
<evidence type="ECO:0000313" key="2">
    <source>
        <dbReference type="EMBL" id="RUR26560.1"/>
    </source>
</evidence>
<gene>
    <name evidence="2" type="ORF">ELY20_01185</name>
</gene>
<accession>A0ABY0CMB0</accession>
<evidence type="ECO:0000313" key="3">
    <source>
        <dbReference type="Proteomes" id="UP000287374"/>
    </source>
</evidence>
<proteinExistence type="predicted"/>
<comment type="caution">
    <text evidence="2">The sequence shown here is derived from an EMBL/GenBank/DDBJ whole genome shotgun (WGS) entry which is preliminary data.</text>
</comment>
<protein>
    <submittedName>
        <fullName evidence="2">Uncharacterized protein</fullName>
    </submittedName>
</protein>
<sequence length="61" mass="6563">MMSRLFSGPVKAVVETTGYSIAASVVGSTIHALTTINDKTKDAKPESEEQDNMPSDIKMSF</sequence>
<organism evidence="2 3">
    <name type="scientific">Legionella qingyii</name>
    <dbReference type="NCBI Taxonomy" id="2184757"/>
    <lineage>
        <taxon>Bacteria</taxon>
        <taxon>Pseudomonadati</taxon>
        <taxon>Pseudomonadota</taxon>
        <taxon>Gammaproteobacteria</taxon>
        <taxon>Legionellales</taxon>
        <taxon>Legionellaceae</taxon>
        <taxon>Legionella</taxon>
    </lineage>
</organism>
<name>A0ABY0CMB0_9GAMM</name>
<dbReference type="RefSeq" id="WP_126955654.1">
    <property type="nucleotide sequence ID" value="NZ_QHJG01000002.1"/>
</dbReference>
<keyword evidence="3" id="KW-1185">Reference proteome</keyword>
<reference evidence="2 3" key="1">
    <citation type="submission" date="2018-12" db="EMBL/GenBank/DDBJ databases">
        <title>Legionella sp,whole genome shotgun sequence.</title>
        <authorList>
            <person name="Wu H."/>
        </authorList>
    </citation>
    <scope>NUCLEOTIDE SEQUENCE [LARGE SCALE GENOMIC DNA]</scope>
    <source>
        <strain evidence="3">km489</strain>
    </source>
</reference>
<dbReference type="Proteomes" id="UP000287374">
    <property type="component" value="Unassembled WGS sequence"/>
</dbReference>
<feature type="compositionally biased region" description="Basic and acidic residues" evidence="1">
    <location>
        <begin position="38"/>
        <end position="47"/>
    </location>
</feature>
<feature type="region of interest" description="Disordered" evidence="1">
    <location>
        <begin position="37"/>
        <end position="61"/>
    </location>
</feature>